<accession>U1HK53</accession>
<reference evidence="2" key="1">
    <citation type="journal article" date="2014" name="BMC Genomics">
        <title>Genome characteristics reveal the impact of lichenization on lichen-forming fungus Endocarpon pusillum Hedwig (Verrucariales, Ascomycota).</title>
        <authorList>
            <person name="Wang Y.-Y."/>
            <person name="Liu B."/>
            <person name="Zhang X.-Y."/>
            <person name="Zhou Q.-M."/>
            <person name="Zhang T."/>
            <person name="Li H."/>
            <person name="Yu Y.-F."/>
            <person name="Zhang X.-L."/>
            <person name="Hao X.-Y."/>
            <person name="Wang M."/>
            <person name="Wang L."/>
            <person name="Wei J.-C."/>
        </authorList>
    </citation>
    <scope>NUCLEOTIDE SEQUENCE [LARGE SCALE GENOMIC DNA]</scope>
    <source>
        <strain evidence="2">Z07020 / HMAS-L-300199</strain>
    </source>
</reference>
<protein>
    <submittedName>
        <fullName evidence="1">Uncharacterized protein</fullName>
    </submittedName>
</protein>
<dbReference type="GeneID" id="19237534"/>
<organism evidence="1 2">
    <name type="scientific">Endocarpon pusillum (strain Z07020 / HMAS-L-300199)</name>
    <name type="common">Lichen-forming fungus</name>
    <dbReference type="NCBI Taxonomy" id="1263415"/>
    <lineage>
        <taxon>Eukaryota</taxon>
        <taxon>Fungi</taxon>
        <taxon>Dikarya</taxon>
        <taxon>Ascomycota</taxon>
        <taxon>Pezizomycotina</taxon>
        <taxon>Eurotiomycetes</taxon>
        <taxon>Chaetothyriomycetidae</taxon>
        <taxon>Verrucariales</taxon>
        <taxon>Verrucariaceae</taxon>
        <taxon>Endocarpon</taxon>
    </lineage>
</organism>
<sequence>MSSNPSIRLTIAQGLISFSRSNTALKHPLHPVLGHCWTTSSMVSQFTISALPPTLSQNGSQLNQLRHHGHLALVLDILMPEDGFHDAFPSARRAQPAGPAAVPPSLRCRRELRLQQDPVGMHATPQN</sequence>
<proteinExistence type="predicted"/>
<dbReference type="Proteomes" id="UP000019373">
    <property type="component" value="Unassembled WGS sequence"/>
</dbReference>
<name>U1HK53_ENDPU</name>
<gene>
    <name evidence="1" type="ORF">EPUS_02481</name>
</gene>
<evidence type="ECO:0000313" key="2">
    <source>
        <dbReference type="Proteomes" id="UP000019373"/>
    </source>
</evidence>
<dbReference type="EMBL" id="KE721301">
    <property type="protein sequence ID" value="ERF70615.1"/>
    <property type="molecule type" value="Genomic_DNA"/>
</dbReference>
<keyword evidence="2" id="KW-1185">Reference proteome</keyword>
<dbReference type="RefSeq" id="XP_007803673.1">
    <property type="nucleotide sequence ID" value="XM_007805482.1"/>
</dbReference>
<evidence type="ECO:0000313" key="1">
    <source>
        <dbReference type="EMBL" id="ERF70615.1"/>
    </source>
</evidence>
<dbReference type="AlphaFoldDB" id="U1HK53"/>
<dbReference type="HOGENOM" id="CLU_1970557_0_0_1"/>